<evidence type="ECO:0008006" key="3">
    <source>
        <dbReference type="Google" id="ProtNLM"/>
    </source>
</evidence>
<dbReference type="InterPro" id="IPR036412">
    <property type="entry name" value="HAD-like_sf"/>
</dbReference>
<dbReference type="GO" id="GO:0019120">
    <property type="term" value="F:hydrolase activity, acting on acid halide bonds, in C-halide compounds"/>
    <property type="evidence" value="ECO:0007669"/>
    <property type="project" value="InterPro"/>
</dbReference>
<name>A0A381XFY0_9ZZZZ</name>
<dbReference type="InterPro" id="IPR023214">
    <property type="entry name" value="HAD_sf"/>
</dbReference>
<dbReference type="InterPro" id="IPR006439">
    <property type="entry name" value="HAD-SF_hydro_IA"/>
</dbReference>
<sequence>MKSQRDSSTGNEMYNMSLDYNAFDALSFDCYGTLIDWERGIWDAFQPLIKANDDADLVREVALRRFAELENAQQAATPDMLYSDVLCHVHGRFADANGLVASASLNQEFGNSVARWPAFSDSAETLRRLKNRYRLVILSNVDNAGFDASNRHLDVDFDAVYTAEQIGSYKPDPANFDYLFSHLDKDLGIDRSRTLHVAQSLYHDHVPAKAAGMTCVWIDRQNLSSGGHWGATAAVEQWPEVDAIFADLASFADAALGV</sequence>
<dbReference type="NCBIfam" id="TIGR01493">
    <property type="entry name" value="HAD-SF-IA-v2"/>
    <property type="match status" value="1"/>
</dbReference>
<dbReference type="PANTHER" id="PTHR43316">
    <property type="entry name" value="HYDROLASE, HALOACID DELAHOGENASE-RELATED"/>
    <property type="match status" value="1"/>
</dbReference>
<dbReference type="SFLD" id="SFLDG01129">
    <property type="entry name" value="C1.5:_HAD__Beta-PGM__Phosphata"/>
    <property type="match status" value="1"/>
</dbReference>
<dbReference type="Pfam" id="PF00702">
    <property type="entry name" value="Hydrolase"/>
    <property type="match status" value="1"/>
</dbReference>
<gene>
    <name evidence="2" type="ORF">METZ01_LOCUS116296</name>
</gene>
<dbReference type="PANTHER" id="PTHR43316:SF9">
    <property type="entry name" value="ACID DEHALOGENASE, PUTATIVE (AFU_ORTHOLOGUE AFUA_6G14460)-RELATED"/>
    <property type="match status" value="1"/>
</dbReference>
<reference evidence="2" key="1">
    <citation type="submission" date="2018-05" db="EMBL/GenBank/DDBJ databases">
        <authorList>
            <person name="Lanie J.A."/>
            <person name="Ng W.-L."/>
            <person name="Kazmierczak K.M."/>
            <person name="Andrzejewski T.M."/>
            <person name="Davidsen T.M."/>
            <person name="Wayne K.J."/>
            <person name="Tettelin H."/>
            <person name="Glass J.I."/>
            <person name="Rusch D."/>
            <person name="Podicherti R."/>
            <person name="Tsui H.-C.T."/>
            <person name="Winkler M.E."/>
        </authorList>
    </citation>
    <scope>NUCLEOTIDE SEQUENCE</scope>
</reference>
<keyword evidence="1" id="KW-0378">Hydrolase</keyword>
<dbReference type="PRINTS" id="PR00413">
    <property type="entry name" value="HADHALOGNASE"/>
</dbReference>
<accession>A0A381XFY0</accession>
<dbReference type="InterPro" id="IPR006328">
    <property type="entry name" value="2-HAD"/>
</dbReference>
<dbReference type="Gene3D" id="3.40.50.1000">
    <property type="entry name" value="HAD superfamily/HAD-like"/>
    <property type="match status" value="1"/>
</dbReference>
<dbReference type="SFLD" id="SFLDS00003">
    <property type="entry name" value="Haloacid_Dehalogenase"/>
    <property type="match status" value="1"/>
</dbReference>
<dbReference type="NCBIfam" id="TIGR01428">
    <property type="entry name" value="HAD_type_II"/>
    <property type="match status" value="1"/>
</dbReference>
<dbReference type="Gene3D" id="1.10.150.750">
    <property type="match status" value="1"/>
</dbReference>
<proteinExistence type="predicted"/>
<organism evidence="2">
    <name type="scientific">marine metagenome</name>
    <dbReference type="NCBI Taxonomy" id="408172"/>
    <lineage>
        <taxon>unclassified sequences</taxon>
        <taxon>metagenomes</taxon>
        <taxon>ecological metagenomes</taxon>
    </lineage>
</organism>
<dbReference type="EMBL" id="UINC01014977">
    <property type="protein sequence ID" value="SVA63442.1"/>
    <property type="molecule type" value="Genomic_DNA"/>
</dbReference>
<protein>
    <recommendedName>
        <fullName evidence="3">Haloacid dehalogenase, type II</fullName>
    </recommendedName>
</protein>
<dbReference type="AlphaFoldDB" id="A0A381XFY0"/>
<evidence type="ECO:0000256" key="1">
    <source>
        <dbReference type="ARBA" id="ARBA00022801"/>
    </source>
</evidence>
<dbReference type="SUPFAM" id="SSF56784">
    <property type="entry name" value="HAD-like"/>
    <property type="match status" value="1"/>
</dbReference>
<dbReference type="InterPro" id="IPR051540">
    <property type="entry name" value="S-2-haloacid_dehalogenase"/>
</dbReference>
<evidence type="ECO:0000313" key="2">
    <source>
        <dbReference type="EMBL" id="SVA63442.1"/>
    </source>
</evidence>